<protein>
    <recommendedName>
        <fullName evidence="3">DUF3575 domain-containing protein</fullName>
    </recommendedName>
</protein>
<evidence type="ECO:0008006" key="3">
    <source>
        <dbReference type="Google" id="ProtNLM"/>
    </source>
</evidence>
<gene>
    <name evidence="1" type="ORF">SAMN05660477_01628</name>
</gene>
<name>A0A1T5EVL3_9FLAO</name>
<sequence length="212" mass="24390">MRNILIAGLLSVGSFAFGQEQESNNTKDLRIKANLLTLPISMINVGVEKQISEHYTVQADVFVSPWKSFAGKHAQAYLVGFDGRYYFSKAFEKFYIGANVSGGFFNIQKWNYWNDNFYVHKNGEVTPYIHSNLYQKGFTFILGAVGGYQFQWNDHWGLDIYLGIGTMQSFYKGYDKVSGDRYDNLEDRAGHEWDRSGEWLPYRGGVMLTYKL</sequence>
<accession>A0A1T5EVL3</accession>
<evidence type="ECO:0000313" key="2">
    <source>
        <dbReference type="Proteomes" id="UP000191112"/>
    </source>
</evidence>
<proteinExistence type="predicted"/>
<dbReference type="STRING" id="619805.SAMN05660477_01628"/>
<dbReference type="InterPro" id="IPR021958">
    <property type="entry name" value="DUF3575"/>
</dbReference>
<dbReference type="Proteomes" id="UP000191112">
    <property type="component" value="Unassembled WGS sequence"/>
</dbReference>
<dbReference type="OrthoDB" id="1001751at2"/>
<keyword evidence="2" id="KW-1185">Reference proteome</keyword>
<dbReference type="AlphaFoldDB" id="A0A1T5EVL3"/>
<evidence type="ECO:0000313" key="1">
    <source>
        <dbReference type="EMBL" id="SKB88004.1"/>
    </source>
</evidence>
<reference evidence="1 2" key="1">
    <citation type="submission" date="2017-02" db="EMBL/GenBank/DDBJ databases">
        <authorList>
            <person name="Peterson S.W."/>
        </authorList>
    </citation>
    <scope>NUCLEOTIDE SEQUENCE [LARGE SCALE GENOMIC DNA]</scope>
    <source>
        <strain evidence="1 2">DSM 22323</strain>
    </source>
</reference>
<organism evidence="1 2">
    <name type="scientific">Soonwooa buanensis</name>
    <dbReference type="NCBI Taxonomy" id="619805"/>
    <lineage>
        <taxon>Bacteria</taxon>
        <taxon>Pseudomonadati</taxon>
        <taxon>Bacteroidota</taxon>
        <taxon>Flavobacteriia</taxon>
        <taxon>Flavobacteriales</taxon>
        <taxon>Weeksellaceae</taxon>
        <taxon>Chryseobacterium group</taxon>
        <taxon>Soonwooa</taxon>
    </lineage>
</organism>
<dbReference type="EMBL" id="FUYZ01000004">
    <property type="protein sequence ID" value="SKB88004.1"/>
    <property type="molecule type" value="Genomic_DNA"/>
</dbReference>
<dbReference type="RefSeq" id="WP_079666872.1">
    <property type="nucleotide sequence ID" value="NZ_FUYZ01000004.1"/>
</dbReference>
<dbReference type="Pfam" id="PF12099">
    <property type="entry name" value="DUF3575"/>
    <property type="match status" value="1"/>
</dbReference>